<evidence type="ECO:0000256" key="4">
    <source>
        <dbReference type="ARBA" id="ARBA00022741"/>
    </source>
</evidence>
<evidence type="ECO:0000256" key="3">
    <source>
        <dbReference type="ARBA" id="ARBA00022705"/>
    </source>
</evidence>
<evidence type="ECO:0000313" key="14">
    <source>
        <dbReference type="EMBL" id="TGE08774.1"/>
    </source>
</evidence>
<sequence length="495" mass="53706">MNPLDNFSHLPQNSDELERAVLGIMLTSDAGLRDALTLLKNGEKIFYTPAHRYLFNAIQALRTEGITVDNLTVSQRLAKDGTLRSTGGAGYVNKLYTHAPRGRAIGDYCQFLLQLTAKRQIGELFQELLKGSIDPTSDVQEMMAQAYTRIHTIQQSLHTSGPITVADMLEQVATEIEQAAQKAGGITGVPCGLAAVDDVSGGWQPSDLIIIAARPGVGKTSFALAGAVPAARSGYPGAIFNLEMSNTQMVRKMIATELGEYTTSQLQKGYFPSGGLEEAKTIRHRTQGLRNAQIYINDTPGLSISEFRAHAAKLKAEHNIQWIIVDYLQLMTAPGKGTREQEIAAISRGLKLTAKELNVPVLALSQLSRAVETRGGEKKPMLSDLRESGSIEQDADVVVFLYRAEYYGVKEDEVGDSVADTTDVIFAKHRNGPLKEVTVGSTMKNGRYFDLEDASFTPPVTVPTPAPAAEHFGPRKIALRTSTPSEFSDAGEPVD</sequence>
<evidence type="ECO:0000256" key="7">
    <source>
        <dbReference type="ARBA" id="ARBA00022840"/>
    </source>
</evidence>
<evidence type="ECO:0000259" key="13">
    <source>
        <dbReference type="PROSITE" id="PS51199"/>
    </source>
</evidence>
<dbReference type="GO" id="GO:0005524">
    <property type="term" value="F:ATP binding"/>
    <property type="evidence" value="ECO:0007669"/>
    <property type="project" value="UniProtKB-UniRule"/>
</dbReference>
<keyword evidence="5 12" id="KW-0378">Hydrolase</keyword>
<keyword evidence="3 12" id="KW-0235">DNA replication</keyword>
<dbReference type="GO" id="GO:0043139">
    <property type="term" value="F:5'-3' DNA helicase activity"/>
    <property type="evidence" value="ECO:0007669"/>
    <property type="project" value="UniProtKB-EC"/>
</dbReference>
<evidence type="ECO:0000256" key="11">
    <source>
        <dbReference type="NCBIfam" id="TIGR00665"/>
    </source>
</evidence>
<protein>
    <recommendedName>
        <fullName evidence="11 12">Replicative DNA helicase</fullName>
        <ecNumber evidence="11 12">5.6.2.3</ecNumber>
    </recommendedName>
</protein>
<dbReference type="InterPro" id="IPR027417">
    <property type="entry name" value="P-loop_NTPase"/>
</dbReference>
<dbReference type="InterPro" id="IPR016136">
    <property type="entry name" value="DNA_helicase_N/primase_C"/>
</dbReference>
<dbReference type="AlphaFoldDB" id="A0A4Z0P8N9"/>
<comment type="similarity">
    <text evidence="1 12">Belongs to the helicase family. DnaB subfamily.</text>
</comment>
<evidence type="ECO:0000313" key="15">
    <source>
        <dbReference type="Proteomes" id="UP000298337"/>
    </source>
</evidence>
<organism evidence="14 15">
    <name type="scientific">Hymenobacter fodinae</name>
    <dbReference type="NCBI Taxonomy" id="2510796"/>
    <lineage>
        <taxon>Bacteria</taxon>
        <taxon>Pseudomonadati</taxon>
        <taxon>Bacteroidota</taxon>
        <taxon>Cytophagia</taxon>
        <taxon>Cytophagales</taxon>
        <taxon>Hymenobacteraceae</taxon>
        <taxon>Hymenobacter</taxon>
    </lineage>
</organism>
<dbReference type="SUPFAM" id="SSF52540">
    <property type="entry name" value="P-loop containing nucleoside triphosphate hydrolases"/>
    <property type="match status" value="1"/>
</dbReference>
<evidence type="ECO:0000256" key="9">
    <source>
        <dbReference type="ARBA" id="ARBA00023235"/>
    </source>
</evidence>
<dbReference type="GO" id="GO:0005829">
    <property type="term" value="C:cytosol"/>
    <property type="evidence" value="ECO:0007669"/>
    <property type="project" value="TreeGrafter"/>
</dbReference>
<accession>A0A4Z0P8N9</accession>
<evidence type="ECO:0000256" key="8">
    <source>
        <dbReference type="ARBA" id="ARBA00023125"/>
    </source>
</evidence>
<dbReference type="GO" id="GO:0006269">
    <property type="term" value="P:DNA replication, synthesis of primer"/>
    <property type="evidence" value="ECO:0007669"/>
    <property type="project" value="UniProtKB-UniRule"/>
</dbReference>
<dbReference type="PANTHER" id="PTHR30153">
    <property type="entry name" value="REPLICATIVE DNA HELICASE DNAB"/>
    <property type="match status" value="1"/>
</dbReference>
<dbReference type="EC" id="5.6.2.3" evidence="11 12"/>
<evidence type="ECO:0000256" key="5">
    <source>
        <dbReference type="ARBA" id="ARBA00022801"/>
    </source>
</evidence>
<keyword evidence="4 12" id="KW-0547">Nucleotide-binding</keyword>
<dbReference type="PROSITE" id="PS51199">
    <property type="entry name" value="SF4_HELICASE"/>
    <property type="match status" value="1"/>
</dbReference>
<comment type="caution">
    <text evidence="14">The sequence shown here is derived from an EMBL/GenBank/DDBJ whole genome shotgun (WGS) entry which is preliminary data.</text>
</comment>
<evidence type="ECO:0000256" key="10">
    <source>
        <dbReference type="ARBA" id="ARBA00048954"/>
    </source>
</evidence>
<dbReference type="InterPro" id="IPR036185">
    <property type="entry name" value="DNA_heli_DnaB-like_N_sf"/>
</dbReference>
<dbReference type="GO" id="GO:0003677">
    <property type="term" value="F:DNA binding"/>
    <property type="evidence" value="ECO:0007669"/>
    <property type="project" value="UniProtKB-UniRule"/>
</dbReference>
<dbReference type="Gene3D" id="3.40.50.300">
    <property type="entry name" value="P-loop containing nucleotide triphosphate hydrolases"/>
    <property type="match status" value="1"/>
</dbReference>
<dbReference type="CDD" id="cd00984">
    <property type="entry name" value="DnaB_C"/>
    <property type="match status" value="1"/>
</dbReference>
<evidence type="ECO:0000256" key="12">
    <source>
        <dbReference type="RuleBase" id="RU362085"/>
    </source>
</evidence>
<evidence type="ECO:0000256" key="1">
    <source>
        <dbReference type="ARBA" id="ARBA00008428"/>
    </source>
</evidence>
<dbReference type="InterPro" id="IPR007694">
    <property type="entry name" value="DNA_helicase_DnaB-like_C"/>
</dbReference>
<dbReference type="GO" id="GO:0016887">
    <property type="term" value="F:ATP hydrolysis activity"/>
    <property type="evidence" value="ECO:0007669"/>
    <property type="project" value="RHEA"/>
</dbReference>
<dbReference type="InterPro" id="IPR007693">
    <property type="entry name" value="DNA_helicase_DnaB-like_N"/>
</dbReference>
<keyword evidence="6 12" id="KW-0347">Helicase</keyword>
<dbReference type="GO" id="GO:1990077">
    <property type="term" value="C:primosome complex"/>
    <property type="evidence" value="ECO:0007669"/>
    <property type="project" value="UniProtKB-UniRule"/>
</dbReference>
<comment type="function">
    <text evidence="12">The main replicative DNA helicase, it participates in initiation and elongation during chromosome replication. Travels ahead of the DNA replisome, separating dsDNA into templates for DNA synthesis. A processive ATP-dependent 5'-3' DNA helicase it has DNA-dependent ATPase activity.</text>
</comment>
<dbReference type="Pfam" id="PF00772">
    <property type="entry name" value="DnaB"/>
    <property type="match status" value="1"/>
</dbReference>
<proteinExistence type="inferred from homology"/>
<keyword evidence="7 12" id="KW-0067">ATP-binding</keyword>
<keyword evidence="15" id="KW-1185">Reference proteome</keyword>
<dbReference type="InterPro" id="IPR007692">
    <property type="entry name" value="DNA_helicase_DnaB"/>
</dbReference>
<evidence type="ECO:0000256" key="2">
    <source>
        <dbReference type="ARBA" id="ARBA00022515"/>
    </source>
</evidence>
<reference evidence="14 15" key="1">
    <citation type="submission" date="2019-04" db="EMBL/GenBank/DDBJ databases">
        <authorList>
            <person name="Feng G."/>
            <person name="Zhang J."/>
            <person name="Zhu H."/>
        </authorList>
    </citation>
    <scope>NUCLEOTIDE SEQUENCE [LARGE SCALE GENOMIC DNA]</scope>
    <source>
        <strain evidence="14 15">92R-1</strain>
    </source>
</reference>
<dbReference type="PANTHER" id="PTHR30153:SF2">
    <property type="entry name" value="REPLICATIVE DNA HELICASE"/>
    <property type="match status" value="1"/>
</dbReference>
<dbReference type="EMBL" id="SRLA01000002">
    <property type="protein sequence ID" value="TGE08774.1"/>
    <property type="molecule type" value="Genomic_DNA"/>
</dbReference>
<comment type="catalytic activity">
    <reaction evidence="10 12">
        <text>ATP + H2O = ADP + phosphate + H(+)</text>
        <dbReference type="Rhea" id="RHEA:13065"/>
        <dbReference type="ChEBI" id="CHEBI:15377"/>
        <dbReference type="ChEBI" id="CHEBI:15378"/>
        <dbReference type="ChEBI" id="CHEBI:30616"/>
        <dbReference type="ChEBI" id="CHEBI:43474"/>
        <dbReference type="ChEBI" id="CHEBI:456216"/>
        <dbReference type="EC" id="5.6.2.3"/>
    </reaction>
</comment>
<dbReference type="OrthoDB" id="9773982at2"/>
<keyword evidence="2 12" id="KW-0639">Primosome</keyword>
<keyword evidence="8 12" id="KW-0238">DNA-binding</keyword>
<dbReference type="Gene3D" id="1.10.860.10">
    <property type="entry name" value="DNAb Helicase, Chain A"/>
    <property type="match status" value="1"/>
</dbReference>
<feature type="domain" description="SF4 helicase" evidence="13">
    <location>
        <begin position="182"/>
        <end position="455"/>
    </location>
</feature>
<dbReference type="SUPFAM" id="SSF48024">
    <property type="entry name" value="N-terminal domain of DnaB helicase"/>
    <property type="match status" value="1"/>
</dbReference>
<keyword evidence="9" id="KW-0413">Isomerase</keyword>
<dbReference type="NCBIfam" id="TIGR00665">
    <property type="entry name" value="DnaB"/>
    <property type="match status" value="1"/>
</dbReference>
<dbReference type="RefSeq" id="WP_135434683.1">
    <property type="nucleotide sequence ID" value="NZ_SRLA01000002.1"/>
</dbReference>
<dbReference type="Proteomes" id="UP000298337">
    <property type="component" value="Unassembled WGS sequence"/>
</dbReference>
<evidence type="ECO:0000256" key="6">
    <source>
        <dbReference type="ARBA" id="ARBA00022806"/>
    </source>
</evidence>
<dbReference type="Pfam" id="PF03796">
    <property type="entry name" value="DnaB_C"/>
    <property type="match status" value="1"/>
</dbReference>
<name>A0A4Z0P8N9_9BACT</name>
<gene>
    <name evidence="14" type="primary">dnaB</name>
    <name evidence="14" type="ORF">EU556_13895</name>
</gene>